<comment type="caution">
    <text evidence="3">The sequence shown here is derived from an EMBL/GenBank/DDBJ whole genome shotgun (WGS) entry which is preliminary data.</text>
</comment>
<dbReference type="EMBL" id="LVZM01012802">
    <property type="protein sequence ID" value="OUC44282.1"/>
    <property type="molecule type" value="Genomic_DNA"/>
</dbReference>
<feature type="domain" description="Protein kinase" evidence="2">
    <location>
        <begin position="46"/>
        <end position="312"/>
    </location>
</feature>
<dbReference type="Proteomes" id="UP000243006">
    <property type="component" value="Unassembled WGS sequence"/>
</dbReference>
<feature type="compositionally biased region" description="Low complexity" evidence="1">
    <location>
        <begin position="1"/>
        <end position="13"/>
    </location>
</feature>
<name>A0A1Y3EGK0_9BILA</name>
<reference evidence="3 4" key="1">
    <citation type="submission" date="2015-04" db="EMBL/GenBank/DDBJ databases">
        <title>Draft genome of the roundworm Trichinella nativa.</title>
        <authorList>
            <person name="Mitreva M."/>
        </authorList>
    </citation>
    <scope>NUCLEOTIDE SEQUENCE [LARGE SCALE GENOMIC DNA]</scope>
    <source>
        <strain evidence="3 4">ISS45</strain>
    </source>
</reference>
<evidence type="ECO:0000313" key="3">
    <source>
        <dbReference type="EMBL" id="OUC44282.1"/>
    </source>
</evidence>
<feature type="compositionally biased region" description="Low complexity" evidence="1">
    <location>
        <begin position="343"/>
        <end position="353"/>
    </location>
</feature>
<evidence type="ECO:0000259" key="2">
    <source>
        <dbReference type="PROSITE" id="PS50011"/>
    </source>
</evidence>
<dbReference type="AlphaFoldDB" id="A0A1Y3EGK0"/>
<dbReference type="GO" id="GO:0004672">
    <property type="term" value="F:protein kinase activity"/>
    <property type="evidence" value="ECO:0007669"/>
    <property type="project" value="InterPro"/>
</dbReference>
<dbReference type="Gene3D" id="3.30.200.20">
    <property type="entry name" value="Phosphorylase Kinase, domain 1"/>
    <property type="match status" value="1"/>
</dbReference>
<dbReference type="InterPro" id="IPR011009">
    <property type="entry name" value="Kinase-like_dom_sf"/>
</dbReference>
<dbReference type="SUPFAM" id="SSF56112">
    <property type="entry name" value="Protein kinase-like (PK-like)"/>
    <property type="match status" value="1"/>
</dbReference>
<feature type="non-terminal residue" evidence="3">
    <location>
        <position position="1"/>
    </location>
</feature>
<sequence length="580" mass="63808">PPPQQQQQQPQQQNKQATSGRESDSDDEDSNSPLEESPCGRWQKRRERVQRRNVPGIDATYLAMDNELGVEVAWNEVHFNDRRQLMLQQRSICAMFDRLVELDHPYLVKVHSYWLDEDRARVVLITDYMSSGSVAQFLRRTAQGGVSTKPPSSGGRSWRKWCLPVLLALDYLHSFEPPVVHGHLTNSAIFIQQNGVIKVAFVMPEGAAVELHGLRSAATSRESARQHHQHMYYVAPECRAPGSRGTVQADIYAFGVCALEMAAMGLLGDGDQLTRALLSLENPSQRQLVEQCLSTVPSQRPTAHQLIFHPVLFEVPSLLLLAAHEVLRGPDTFSEFDPAAAAGARGGRNANSVGGVGSSGGKLPGRRQSGVLAELVGVDGTRHVMVCREDVNTHDLEKLLEDVRNGIYPLAGLQHRSSVDGVGSSSTYDVVSGRGLGVAGDHRGSSLSPSRLRPFGGDPLTNGLQHGVSASLMEPKHEARKKPSRAGEFEETRELVELSAEVRPAEQSGAYVLAMMLKFEDRMNRELTGQFTDDESPEALSDELVEYGFVRPRDHHRLVDLIGQAMALCRQSQATVDEIS</sequence>
<feature type="region of interest" description="Disordered" evidence="1">
    <location>
        <begin position="440"/>
        <end position="490"/>
    </location>
</feature>
<dbReference type="PROSITE" id="PS50011">
    <property type="entry name" value="PROTEIN_KINASE_DOM"/>
    <property type="match status" value="1"/>
</dbReference>
<organism evidence="3 4">
    <name type="scientific">Trichinella nativa</name>
    <dbReference type="NCBI Taxonomy" id="6335"/>
    <lineage>
        <taxon>Eukaryota</taxon>
        <taxon>Metazoa</taxon>
        <taxon>Ecdysozoa</taxon>
        <taxon>Nematoda</taxon>
        <taxon>Enoplea</taxon>
        <taxon>Dorylaimia</taxon>
        <taxon>Trichinellida</taxon>
        <taxon>Trichinellidae</taxon>
        <taxon>Trichinella</taxon>
    </lineage>
</organism>
<evidence type="ECO:0000256" key="1">
    <source>
        <dbReference type="SAM" id="MobiDB-lite"/>
    </source>
</evidence>
<feature type="region of interest" description="Disordered" evidence="1">
    <location>
        <begin position="1"/>
        <end position="48"/>
    </location>
</feature>
<feature type="region of interest" description="Disordered" evidence="1">
    <location>
        <begin position="343"/>
        <end position="365"/>
    </location>
</feature>
<feature type="compositionally biased region" description="Gly residues" evidence="1">
    <location>
        <begin position="354"/>
        <end position="363"/>
    </location>
</feature>
<dbReference type="Pfam" id="PF00069">
    <property type="entry name" value="Pkinase"/>
    <property type="match status" value="1"/>
</dbReference>
<dbReference type="Gene3D" id="1.10.510.10">
    <property type="entry name" value="Transferase(Phosphotransferase) domain 1"/>
    <property type="match status" value="1"/>
</dbReference>
<dbReference type="InterPro" id="IPR050588">
    <property type="entry name" value="WNK_Ser-Thr_kinase"/>
</dbReference>
<protein>
    <recommendedName>
        <fullName evidence="2">Protein kinase domain-containing protein</fullName>
    </recommendedName>
</protein>
<gene>
    <name evidence="3" type="ORF">D917_02232</name>
</gene>
<dbReference type="PANTHER" id="PTHR13902">
    <property type="entry name" value="SERINE/THREONINE-PROTEIN KINASE WNK WITH NO LYSINE -RELATED"/>
    <property type="match status" value="1"/>
</dbReference>
<feature type="compositionally biased region" description="Low complexity" evidence="1">
    <location>
        <begin position="445"/>
        <end position="454"/>
    </location>
</feature>
<dbReference type="InterPro" id="IPR000719">
    <property type="entry name" value="Prot_kinase_dom"/>
</dbReference>
<dbReference type="GO" id="GO:0005524">
    <property type="term" value="F:ATP binding"/>
    <property type="evidence" value="ECO:0007669"/>
    <property type="project" value="InterPro"/>
</dbReference>
<evidence type="ECO:0000313" key="4">
    <source>
        <dbReference type="Proteomes" id="UP000243006"/>
    </source>
</evidence>
<accession>A0A1Y3EGK0</accession>
<proteinExistence type="predicted"/>